<proteinExistence type="predicted"/>
<evidence type="ECO:0000313" key="2">
    <source>
        <dbReference type="EMBL" id="OCA69136.1"/>
    </source>
</evidence>
<dbReference type="EMBL" id="MAYH01000048">
    <property type="protein sequence ID" value="OCA69136.1"/>
    <property type="molecule type" value="Genomic_DNA"/>
</dbReference>
<evidence type="ECO:0000313" key="3">
    <source>
        <dbReference type="Proteomes" id="UP000092651"/>
    </source>
</evidence>
<dbReference type="Proteomes" id="UP000092651">
    <property type="component" value="Unassembled WGS sequence"/>
</dbReference>
<name>A0A1B8ZC76_9FLAO</name>
<dbReference type="RefSeq" id="WP_065396235.1">
    <property type="nucleotide sequence ID" value="NZ_MAYH01000048.1"/>
</dbReference>
<gene>
    <name evidence="2" type="ORF">BBI01_18200</name>
</gene>
<comment type="caution">
    <text evidence="2">The sequence shown here is derived from an EMBL/GenBank/DDBJ whole genome shotgun (WGS) entry which is preliminary data.</text>
</comment>
<protein>
    <submittedName>
        <fullName evidence="2">Uncharacterized protein</fullName>
    </submittedName>
</protein>
<feature type="region of interest" description="Disordered" evidence="1">
    <location>
        <begin position="1"/>
        <end position="53"/>
    </location>
</feature>
<evidence type="ECO:0000256" key="1">
    <source>
        <dbReference type="SAM" id="MobiDB-lite"/>
    </source>
</evidence>
<sequence length="396" mass="47025">MNAKECNIRKNTTPRRTKAKTASSTGRRIYEVDEAGQGQFGNPKRQKKIRSAESNSNAFLKTTFLPKLKENEMANSLSQRKKNKMERDFFKSLSQMSEHYNISQFVHTNLEFPYNLSLSFFHSQKQIKKKIKNWQDITLKKKGNDIYFVSEERCNTGMTLFYIPVVPLYKMLHSRKDRKTAQLLLSVCTYLYQSVDIPYYRQESSYLFWLYEMLEDWLDQDEELDEDSIYKKQLKKAEVIGDFMEQKISNVENLNFFQNRIESFKPYGDFEKECLEIAQKAFELFINFPNERIYRNVYLNNNTELKDFDEDNYEDDETVISIEKYVSFFADSRGWVYDNIVDTVNNEFNQYGDIQEPIIYKIFNGSNVSGDSLDFENSVFEIINRLAKVFEDYSNQ</sequence>
<dbReference type="AlphaFoldDB" id="A0A1B8ZC76"/>
<accession>A0A1B8ZC76</accession>
<reference evidence="2 3" key="1">
    <citation type="submission" date="2016-07" db="EMBL/GenBank/DDBJ databases">
        <authorList>
            <person name="Jeong J.-J."/>
            <person name="Kim D.W."/>
            <person name="Sang M.K."/>
            <person name="Choi I.-G."/>
            <person name="Kim K.D."/>
        </authorList>
    </citation>
    <scope>NUCLEOTIDE SEQUENCE [LARGE SCALE GENOMIC DNA]</scope>
    <source>
        <strain evidence="2 3">UTM-3</strain>
    </source>
</reference>
<keyword evidence="3" id="KW-1185">Reference proteome</keyword>
<organism evidence="2 3">
    <name type="scientific">Chryseobacterium artocarpi</name>
    <dbReference type="NCBI Taxonomy" id="1414727"/>
    <lineage>
        <taxon>Bacteria</taxon>
        <taxon>Pseudomonadati</taxon>
        <taxon>Bacteroidota</taxon>
        <taxon>Flavobacteriia</taxon>
        <taxon>Flavobacteriales</taxon>
        <taxon>Weeksellaceae</taxon>
        <taxon>Chryseobacterium group</taxon>
        <taxon>Chryseobacterium</taxon>
    </lineage>
</organism>